<name>A0A7L5NZU5_EUGGR</name>
<dbReference type="Pfam" id="PF00076">
    <property type="entry name" value="RRM_1"/>
    <property type="match status" value="2"/>
</dbReference>
<dbReference type="InterPro" id="IPR012677">
    <property type="entry name" value="Nucleotide-bd_a/b_plait_sf"/>
</dbReference>
<accession>A0A7L5NZU5</accession>
<proteinExistence type="evidence at transcript level"/>
<dbReference type="AlphaFoldDB" id="A0A7L5NZU5"/>
<dbReference type="Gene3D" id="3.30.70.330">
    <property type="match status" value="2"/>
</dbReference>
<dbReference type="InterPro" id="IPR035979">
    <property type="entry name" value="RBD_domain_sf"/>
</dbReference>
<sequence>MAPKKKPSAPKAKAPAAPAPKAAPPAKKGGKGAKAGKKDAAKKESKKDFICAILIRKLDFEGMSHETVKKVFKSCGGIVGVRLRHGKYTLIFFKSNENAKKCLEFNNKVVKGNKIQVLRARRAKLPKKREGYCRTIWVGPLPGGTTKEQLRKHFAPAGQVKKVRYYPSKKMGFVYFKKAEEALKAVAMQDVLFSHGKDVSKLEKVPKQLQVKLKIKLSRRTVTGDKLKRERLYNRRPPSEIERKEQKSAARAALRTAAKAAKESEEKKKASGSGTKKESTTKKSSSTKKGSTSKK</sequence>
<feature type="compositionally biased region" description="Basic and acidic residues" evidence="3">
    <location>
        <begin position="227"/>
        <end position="248"/>
    </location>
</feature>
<protein>
    <submittedName>
        <fullName evidence="5">40S small subunit ribosomal protein Eug1</fullName>
    </submittedName>
</protein>
<feature type="compositionally biased region" description="Low complexity" evidence="3">
    <location>
        <begin position="282"/>
        <end position="295"/>
    </location>
</feature>
<dbReference type="SMART" id="SM00360">
    <property type="entry name" value="RRM"/>
    <property type="match status" value="2"/>
</dbReference>
<keyword evidence="5" id="KW-0687">Ribonucleoprotein</keyword>
<keyword evidence="1 2" id="KW-0694">RNA-binding</keyword>
<dbReference type="PROSITE" id="PS50102">
    <property type="entry name" value="RRM"/>
    <property type="match status" value="2"/>
</dbReference>
<evidence type="ECO:0000259" key="4">
    <source>
        <dbReference type="PROSITE" id="PS50102"/>
    </source>
</evidence>
<evidence type="ECO:0000313" key="5">
    <source>
        <dbReference type="EMBL" id="QLA09597.1"/>
    </source>
</evidence>
<dbReference type="SUPFAM" id="SSF54928">
    <property type="entry name" value="RNA-binding domain, RBD"/>
    <property type="match status" value="1"/>
</dbReference>
<dbReference type="EMBL" id="MT583866">
    <property type="protein sequence ID" value="QLA09597.1"/>
    <property type="molecule type" value="mRNA"/>
</dbReference>
<dbReference type="GO" id="GO:0005840">
    <property type="term" value="C:ribosome"/>
    <property type="evidence" value="ECO:0007669"/>
    <property type="project" value="UniProtKB-KW"/>
</dbReference>
<feature type="region of interest" description="Disordered" evidence="3">
    <location>
        <begin position="1"/>
        <end position="40"/>
    </location>
</feature>
<dbReference type="GO" id="GO:0005730">
    <property type="term" value="C:nucleolus"/>
    <property type="evidence" value="ECO:0007669"/>
    <property type="project" value="TreeGrafter"/>
</dbReference>
<dbReference type="GO" id="GO:0003723">
    <property type="term" value="F:RNA binding"/>
    <property type="evidence" value="ECO:0007669"/>
    <property type="project" value="UniProtKB-UniRule"/>
</dbReference>
<feature type="compositionally biased region" description="Low complexity" evidence="3">
    <location>
        <begin position="249"/>
        <end position="259"/>
    </location>
</feature>
<feature type="region of interest" description="Disordered" evidence="3">
    <location>
        <begin position="227"/>
        <end position="295"/>
    </location>
</feature>
<dbReference type="PANTHER" id="PTHR23236">
    <property type="entry name" value="EUKARYOTIC TRANSLATION INITIATION FACTOR 4B/4H"/>
    <property type="match status" value="1"/>
</dbReference>
<dbReference type="PANTHER" id="PTHR23236:SF109">
    <property type="entry name" value="RNA-BINDING (RRM_RBD_RNP MOTIFS) FAMILY PROTEIN"/>
    <property type="match status" value="1"/>
</dbReference>
<keyword evidence="5" id="KW-0689">Ribosomal protein</keyword>
<reference evidence="5" key="1">
    <citation type="submission" date="2020-06" db="EMBL/GenBank/DDBJ databases">
        <title>Cryo-EM structure of the highly atypical cytoplasmic ribosome of Euglena gracilis.</title>
        <authorList>
            <person name="Matzov D."/>
            <person name="Taoka M."/>
            <person name="Nobe Y."/>
            <person name="Yamauchi Y."/>
            <person name="Halfon Y."/>
            <person name="Asis N."/>
            <person name="Zimermann E."/>
            <person name="Rozenberg H."/>
            <person name="Bashan A."/>
            <person name="Bushan S."/>
            <person name="Isobe T."/>
            <person name="Gray M.W."/>
            <person name="Yonath A."/>
            <person name="Shalev-Benami M."/>
        </authorList>
    </citation>
    <scope>NUCLEOTIDE SEQUENCE</scope>
    <source>
        <strain evidence="5">Z</strain>
    </source>
</reference>
<organism evidence="5">
    <name type="scientific">Euglena gracilis</name>
    <dbReference type="NCBI Taxonomy" id="3039"/>
    <lineage>
        <taxon>Eukaryota</taxon>
        <taxon>Discoba</taxon>
        <taxon>Euglenozoa</taxon>
        <taxon>Euglenida</taxon>
        <taxon>Spirocuta</taxon>
        <taxon>Euglenophyceae</taxon>
        <taxon>Euglenales</taxon>
        <taxon>Euglenaceae</taxon>
        <taxon>Euglena</taxon>
    </lineage>
</organism>
<feature type="domain" description="RRM" evidence="4">
    <location>
        <begin position="51"/>
        <end position="122"/>
    </location>
</feature>
<evidence type="ECO:0000256" key="1">
    <source>
        <dbReference type="ARBA" id="ARBA00022884"/>
    </source>
</evidence>
<feature type="compositionally biased region" description="Basic and acidic residues" evidence="3">
    <location>
        <begin position="260"/>
        <end position="281"/>
    </location>
</feature>
<feature type="domain" description="RRM" evidence="4">
    <location>
        <begin position="134"/>
        <end position="220"/>
    </location>
</feature>
<dbReference type="InterPro" id="IPR000504">
    <property type="entry name" value="RRM_dom"/>
</dbReference>
<evidence type="ECO:0000256" key="2">
    <source>
        <dbReference type="PROSITE-ProRule" id="PRU00176"/>
    </source>
</evidence>
<dbReference type="CDD" id="cd00590">
    <property type="entry name" value="RRM_SF"/>
    <property type="match status" value="1"/>
</dbReference>
<evidence type="ECO:0000256" key="3">
    <source>
        <dbReference type="SAM" id="MobiDB-lite"/>
    </source>
</evidence>